<organism evidence="1 2">
    <name type="scientific">Elysia crispata</name>
    <name type="common">lettuce slug</name>
    <dbReference type="NCBI Taxonomy" id="231223"/>
    <lineage>
        <taxon>Eukaryota</taxon>
        <taxon>Metazoa</taxon>
        <taxon>Spiralia</taxon>
        <taxon>Lophotrochozoa</taxon>
        <taxon>Mollusca</taxon>
        <taxon>Gastropoda</taxon>
        <taxon>Heterobranchia</taxon>
        <taxon>Euthyneura</taxon>
        <taxon>Panpulmonata</taxon>
        <taxon>Sacoglossa</taxon>
        <taxon>Placobranchoidea</taxon>
        <taxon>Plakobranchidae</taxon>
        <taxon>Elysia</taxon>
    </lineage>
</organism>
<comment type="caution">
    <text evidence="1">The sequence shown here is derived from an EMBL/GenBank/DDBJ whole genome shotgun (WGS) entry which is preliminary data.</text>
</comment>
<keyword evidence="2" id="KW-1185">Reference proteome</keyword>
<protein>
    <submittedName>
        <fullName evidence="1">Uncharacterized protein</fullName>
    </submittedName>
</protein>
<evidence type="ECO:0000313" key="2">
    <source>
        <dbReference type="Proteomes" id="UP001283361"/>
    </source>
</evidence>
<gene>
    <name evidence="1" type="ORF">RRG08_012675</name>
</gene>
<sequence length="92" mass="10039">METRTHVRCFITPVRADLRALFDQSVFYQIFPGQSGHVGNDSLDNFRKRLLSSEITAKGGLGMLKHPINVNQSVSLASVAFVSSFASGSRPA</sequence>
<reference evidence="1" key="1">
    <citation type="journal article" date="2023" name="G3 (Bethesda)">
        <title>A reference genome for the long-term kleptoplast-retaining sea slug Elysia crispata morphotype clarki.</title>
        <authorList>
            <person name="Eastman K.E."/>
            <person name="Pendleton A.L."/>
            <person name="Shaikh M.A."/>
            <person name="Suttiyut T."/>
            <person name="Ogas R."/>
            <person name="Tomko P."/>
            <person name="Gavelis G."/>
            <person name="Widhalm J.R."/>
            <person name="Wisecaver J.H."/>
        </authorList>
    </citation>
    <scope>NUCLEOTIDE SEQUENCE</scope>
    <source>
        <strain evidence="1">ECLA1</strain>
    </source>
</reference>
<dbReference type="Proteomes" id="UP001283361">
    <property type="component" value="Unassembled WGS sequence"/>
</dbReference>
<dbReference type="AlphaFoldDB" id="A0AAE0YN67"/>
<proteinExistence type="predicted"/>
<name>A0AAE0YN67_9GAST</name>
<accession>A0AAE0YN67</accession>
<evidence type="ECO:0000313" key="1">
    <source>
        <dbReference type="EMBL" id="KAK3751614.1"/>
    </source>
</evidence>
<dbReference type="EMBL" id="JAWDGP010005812">
    <property type="protein sequence ID" value="KAK3751614.1"/>
    <property type="molecule type" value="Genomic_DNA"/>
</dbReference>